<evidence type="ECO:0000259" key="11">
    <source>
        <dbReference type="PROSITE" id="PS50006"/>
    </source>
</evidence>
<evidence type="ECO:0000313" key="13">
    <source>
        <dbReference type="EMBL" id="PBC25679.1"/>
    </source>
</evidence>
<evidence type="ECO:0000256" key="1">
    <source>
        <dbReference type="ARBA" id="ARBA00004245"/>
    </source>
</evidence>
<dbReference type="Gene3D" id="3.40.850.10">
    <property type="entry name" value="Kinesin motor domain"/>
    <property type="match status" value="1"/>
</dbReference>
<dbReference type="GO" id="GO:0007018">
    <property type="term" value="P:microtubule-based movement"/>
    <property type="evidence" value="ECO:0007669"/>
    <property type="project" value="InterPro"/>
</dbReference>
<accession>A0A2A3E3G4</accession>
<dbReference type="SUPFAM" id="SSF52540">
    <property type="entry name" value="P-loop containing nucleoside triphosphate hydrolases"/>
    <property type="match status" value="1"/>
</dbReference>
<dbReference type="InterPro" id="IPR027417">
    <property type="entry name" value="P-loop_NTPase"/>
</dbReference>
<dbReference type="InterPro" id="IPR032405">
    <property type="entry name" value="Kinesin_assoc"/>
</dbReference>
<dbReference type="InterPro" id="IPR008984">
    <property type="entry name" value="SMAD_FHA_dom_sf"/>
</dbReference>
<sequence length="1209" mass="137751">MSHNTLKSMKHGFYNAIFSSSPINFDKENINYLNEKEETCSDTLDTPQKRSQDHNENKCSKFEKHKVLLDNDIENSKITSTPCTINLIRSKSTNILKKKQTLFSENETSDSKCKISTKACTTSLNEKILTTMHSYTPKQYKIHTAISNSKINTLSSNKTPIKRYFSDNILSQVTPDCFNVVQVETSSNKLNEIDIEDQTVYEEENTNLTVGIRVRPLNTKELNDSKITSVIQVYGQNVIVNCESVQHTFTYDHCFMSHVDISQPDCANQEIVFKNMVLPLVQNAFEGYNVCLFAYGQTGSGKSYSMMGQESIQINASSFDEAIGIIPRFCQEIFARISNNMNIKTTIEISYFEIYNEKIHDLLTNVNNGVKRAPLKVREHPVFGPYIVDLSQHCVQNYKDLQTWLKVGNSQRATAATGMNEKSSRSHSIFSIILTQTQINNQLDNGSIDASRRSKINLVDLAGSERLSQTCASGDRLKEGVSINKSLLTLGKVIASLAENTNNRKRGFVPYRESVLTWLLKESLGGNSRTAMLGTISPANIHVEETLATLRYACQARAIVNRVRINEDPHEKLIRELKAEVLRLRGVREGYEKQLGIFPRRLLDSVELVNQTNDEIKQKQEEINKLKDQLKKTEEQLATTQMIWQTKLRDTEEKKNSEIKYLRRCGIAIELDFYEKDKQPCLINLAADPMLSGILLYFIPPGLVRIGKNSDCENSSENLDIMLDGPLVRPLHCTIENNNGKLILSSEMEGDTFVNGQVVTGKVILKHGDRLVIGGNHYFKVSNPNDKHGNIQISAQAVDYEFAHQEILKVQEEKLRAELEESKQKAIKELENAKREIEMQLGTQKLSYERKIEILDSTVQEQKLALEQIHQKKKELELEKELLANEIEANNRLKQIQFDQSKVNITPYKSNFLQELESILNERTANVEFALKMKASEEAISDGGISLHEMQILVREATERCKEVGINYDFDQQQTIINKSLKPIIRIRNKDSMKETFWQPMQFLDWVHHLRDYDIEDSIKELCTSEETWEPYENTETFEDSLNNSRISINMTPVKKHLNESLQLSLDTSVSGTTLNNQTFDISKDQETINTCLLQIEFAIKTIRKLCSKNNEIQSIPESLSNMESIICNLRETLKIANINECINENVISVQNFNGSTIENSDINLTISSLNCNIKSVSPTKSTLRNNDKGFVCDKKSVRFTDKLKEELT</sequence>
<dbReference type="InterPro" id="IPR036961">
    <property type="entry name" value="Kinesin_motor_dom_sf"/>
</dbReference>
<feature type="coiled-coil region" evidence="10">
    <location>
        <begin position="800"/>
        <end position="893"/>
    </location>
</feature>
<reference evidence="13 14" key="1">
    <citation type="submission" date="2014-07" db="EMBL/GenBank/DDBJ databases">
        <title>Genomic and transcriptomic analysis on Apis cerana provide comprehensive insights into honey bee biology.</title>
        <authorList>
            <person name="Diao Q."/>
            <person name="Sun L."/>
            <person name="Zheng H."/>
            <person name="Zheng H."/>
            <person name="Xu S."/>
            <person name="Wang S."/>
            <person name="Zeng Z."/>
            <person name="Hu F."/>
            <person name="Su S."/>
            <person name="Wu J."/>
        </authorList>
    </citation>
    <scope>NUCLEOTIDE SEQUENCE [LARGE SCALE GENOMIC DNA]</scope>
    <source>
        <tissue evidence="13">Pupae without intestine</tissue>
    </source>
</reference>
<dbReference type="InterPro" id="IPR001752">
    <property type="entry name" value="Kinesin_motor_dom"/>
</dbReference>
<dbReference type="PANTHER" id="PTHR47117">
    <property type="entry name" value="STAR-RELATED LIPID TRANSFER PROTEIN 9"/>
    <property type="match status" value="1"/>
</dbReference>
<keyword evidence="2" id="KW-0963">Cytoplasm</keyword>
<dbReference type="Proteomes" id="UP000242457">
    <property type="component" value="Unassembled WGS sequence"/>
</dbReference>
<dbReference type="GO" id="GO:0003777">
    <property type="term" value="F:microtubule motor activity"/>
    <property type="evidence" value="ECO:0007669"/>
    <property type="project" value="InterPro"/>
</dbReference>
<dbReference type="GO" id="GO:0008017">
    <property type="term" value="F:microtubule binding"/>
    <property type="evidence" value="ECO:0007669"/>
    <property type="project" value="InterPro"/>
</dbReference>
<protein>
    <submittedName>
        <fullName evidence="13">Kinesin protein KIF14</fullName>
    </submittedName>
</protein>
<evidence type="ECO:0000256" key="2">
    <source>
        <dbReference type="ARBA" id="ARBA00022490"/>
    </source>
</evidence>
<feature type="domain" description="FHA" evidence="11">
    <location>
        <begin position="704"/>
        <end position="759"/>
    </location>
</feature>
<dbReference type="PANTHER" id="PTHR47117:SF5">
    <property type="entry name" value="KINESIN-LIKE PROTEIN KIF14"/>
    <property type="match status" value="1"/>
</dbReference>
<dbReference type="GO" id="GO:0005874">
    <property type="term" value="C:microtubule"/>
    <property type="evidence" value="ECO:0007669"/>
    <property type="project" value="UniProtKB-KW"/>
</dbReference>
<evidence type="ECO:0000259" key="12">
    <source>
        <dbReference type="PROSITE" id="PS50067"/>
    </source>
</evidence>
<evidence type="ECO:0000256" key="9">
    <source>
        <dbReference type="PROSITE-ProRule" id="PRU00283"/>
    </source>
</evidence>
<dbReference type="OrthoDB" id="3176171at2759"/>
<evidence type="ECO:0000256" key="3">
    <source>
        <dbReference type="ARBA" id="ARBA00022701"/>
    </source>
</evidence>
<feature type="binding site" evidence="9">
    <location>
        <begin position="296"/>
        <end position="303"/>
    </location>
    <ligand>
        <name>ATP</name>
        <dbReference type="ChEBI" id="CHEBI:30616"/>
    </ligand>
</feature>
<dbReference type="FunFam" id="3.40.850.10:FF:000042">
    <property type="entry name" value="Kinesin family member 14"/>
    <property type="match status" value="1"/>
</dbReference>
<dbReference type="STRING" id="94128.A0A2A3E3G4"/>
<feature type="coiled-coil region" evidence="10">
    <location>
        <begin position="574"/>
        <end position="643"/>
    </location>
</feature>
<keyword evidence="7 9" id="KW-0505">Motor protein</keyword>
<keyword evidence="14" id="KW-1185">Reference proteome</keyword>
<dbReference type="PRINTS" id="PR00380">
    <property type="entry name" value="KINESINHEAVY"/>
</dbReference>
<dbReference type="Gene3D" id="2.60.200.20">
    <property type="match status" value="1"/>
</dbReference>
<keyword evidence="4 9" id="KW-0547">Nucleotide-binding</keyword>
<evidence type="ECO:0000256" key="5">
    <source>
        <dbReference type="ARBA" id="ARBA00022840"/>
    </source>
</evidence>
<dbReference type="SMART" id="SM00129">
    <property type="entry name" value="KISc"/>
    <property type="match status" value="1"/>
</dbReference>
<dbReference type="SUPFAM" id="SSF49879">
    <property type="entry name" value="SMAD/FHA domain"/>
    <property type="match status" value="1"/>
</dbReference>
<dbReference type="PROSITE" id="PS00411">
    <property type="entry name" value="KINESIN_MOTOR_1"/>
    <property type="match status" value="1"/>
</dbReference>
<dbReference type="FunFam" id="2.60.200.20:FF:000050">
    <property type="entry name" value="Kinesin-like protein, KLP38B"/>
    <property type="match status" value="1"/>
</dbReference>
<keyword evidence="5 9" id="KW-0067">ATP-binding</keyword>
<dbReference type="Pfam" id="PF16183">
    <property type="entry name" value="Kinesin_assoc"/>
    <property type="match status" value="1"/>
</dbReference>
<gene>
    <name evidence="13" type="ORF">APICC_04709</name>
</gene>
<dbReference type="EMBL" id="KZ288444">
    <property type="protein sequence ID" value="PBC25679.1"/>
    <property type="molecule type" value="Genomic_DNA"/>
</dbReference>
<dbReference type="PROSITE" id="PS50006">
    <property type="entry name" value="FHA_DOMAIN"/>
    <property type="match status" value="1"/>
</dbReference>
<dbReference type="InterPro" id="IPR000253">
    <property type="entry name" value="FHA_dom"/>
</dbReference>
<evidence type="ECO:0000256" key="8">
    <source>
        <dbReference type="ARBA" id="ARBA00023212"/>
    </source>
</evidence>
<keyword evidence="8" id="KW-0206">Cytoskeleton</keyword>
<organism evidence="13 14">
    <name type="scientific">Apis cerana cerana</name>
    <name type="common">Oriental honeybee</name>
    <dbReference type="NCBI Taxonomy" id="94128"/>
    <lineage>
        <taxon>Eukaryota</taxon>
        <taxon>Metazoa</taxon>
        <taxon>Ecdysozoa</taxon>
        <taxon>Arthropoda</taxon>
        <taxon>Hexapoda</taxon>
        <taxon>Insecta</taxon>
        <taxon>Pterygota</taxon>
        <taxon>Neoptera</taxon>
        <taxon>Endopterygota</taxon>
        <taxon>Hymenoptera</taxon>
        <taxon>Apocrita</taxon>
        <taxon>Aculeata</taxon>
        <taxon>Apoidea</taxon>
        <taxon>Anthophila</taxon>
        <taxon>Apidae</taxon>
        <taxon>Apis</taxon>
    </lineage>
</organism>
<keyword evidence="3" id="KW-0493">Microtubule</keyword>
<dbReference type="Pfam" id="PF00498">
    <property type="entry name" value="FHA"/>
    <property type="match status" value="1"/>
</dbReference>
<dbReference type="Pfam" id="PF00225">
    <property type="entry name" value="Kinesin"/>
    <property type="match status" value="1"/>
</dbReference>
<dbReference type="GO" id="GO:0005524">
    <property type="term" value="F:ATP binding"/>
    <property type="evidence" value="ECO:0007669"/>
    <property type="project" value="UniProtKB-UniRule"/>
</dbReference>
<feature type="domain" description="Kinesin motor" evidence="12">
    <location>
        <begin position="207"/>
        <end position="559"/>
    </location>
</feature>
<dbReference type="AlphaFoldDB" id="A0A2A3E3G4"/>
<dbReference type="PROSITE" id="PS50067">
    <property type="entry name" value="KINESIN_MOTOR_2"/>
    <property type="match status" value="1"/>
</dbReference>
<evidence type="ECO:0000313" key="14">
    <source>
        <dbReference type="Proteomes" id="UP000242457"/>
    </source>
</evidence>
<comment type="subcellular location">
    <subcellularLocation>
        <location evidence="1">Cytoplasm</location>
        <location evidence="1">Cytoskeleton</location>
    </subcellularLocation>
</comment>
<evidence type="ECO:0000256" key="7">
    <source>
        <dbReference type="ARBA" id="ARBA00023175"/>
    </source>
</evidence>
<evidence type="ECO:0000256" key="4">
    <source>
        <dbReference type="ARBA" id="ARBA00022741"/>
    </source>
</evidence>
<evidence type="ECO:0000256" key="6">
    <source>
        <dbReference type="ARBA" id="ARBA00023054"/>
    </source>
</evidence>
<comment type="similarity">
    <text evidence="9">Belongs to the TRAFAC class myosin-kinesin ATPase superfamily. Kinesin family.</text>
</comment>
<name>A0A2A3E3G4_APICC</name>
<keyword evidence="6 10" id="KW-0175">Coiled coil</keyword>
<proteinExistence type="inferred from homology"/>
<dbReference type="InterPro" id="IPR019821">
    <property type="entry name" value="Kinesin_motor_CS"/>
</dbReference>
<evidence type="ECO:0000256" key="10">
    <source>
        <dbReference type="SAM" id="Coils"/>
    </source>
</evidence>